<keyword evidence="2" id="KW-1185">Reference proteome</keyword>
<name>A0A840CWV1_9BACE</name>
<evidence type="ECO:0000313" key="2">
    <source>
        <dbReference type="Proteomes" id="UP000560658"/>
    </source>
</evidence>
<dbReference type="Proteomes" id="UP000560658">
    <property type="component" value="Unassembled WGS sequence"/>
</dbReference>
<proteinExistence type="predicted"/>
<accession>A0A840CWV1</accession>
<gene>
    <name evidence="1" type="ORF">GGR06_001592</name>
</gene>
<dbReference type="EMBL" id="JACIER010000005">
    <property type="protein sequence ID" value="MBB4043806.1"/>
    <property type="molecule type" value="Genomic_DNA"/>
</dbReference>
<sequence>MISPNNKDIEDAKEYLRQRLNAELSIQHNLDVAMDKAAKDVVAISFKYTIPASQFKFSANKDMKLEIDKVLSDLKNQIEDYTETLAVSTHHDDKSNILVYINRDISEKNMTERIEDYTARYGKELEIAIAAGIVMGLSQSKIVSGIKTWRSSPFGNTSILVAEKRGYDLKTRLDVVTTFGVGRTVSSYTALNTLSRNTVAEGWMEYYVGKAIKDGAIGFMSYRGSRYPCQLCDDETAYLHKFKLDPYPPYHPRCCCYIVPIYE</sequence>
<evidence type="ECO:0000313" key="1">
    <source>
        <dbReference type="EMBL" id="MBB4043806.1"/>
    </source>
</evidence>
<dbReference type="AlphaFoldDB" id="A0A840CWV1"/>
<organism evidence="1 2">
    <name type="scientific">Bacteroides reticulotermitis</name>
    <dbReference type="NCBI Taxonomy" id="1133319"/>
    <lineage>
        <taxon>Bacteria</taxon>
        <taxon>Pseudomonadati</taxon>
        <taxon>Bacteroidota</taxon>
        <taxon>Bacteroidia</taxon>
        <taxon>Bacteroidales</taxon>
        <taxon>Bacteroidaceae</taxon>
        <taxon>Bacteroides</taxon>
    </lineage>
</organism>
<comment type="caution">
    <text evidence="1">The sequence shown here is derived from an EMBL/GenBank/DDBJ whole genome shotgun (WGS) entry which is preliminary data.</text>
</comment>
<dbReference type="RefSeq" id="WP_183208245.1">
    <property type="nucleotide sequence ID" value="NZ_JACIER010000005.1"/>
</dbReference>
<reference evidence="1" key="1">
    <citation type="submission" date="2020-08" db="EMBL/GenBank/DDBJ databases">
        <title>Genomic Encyclopedia of Type Strains, Phase IV (KMG-IV): sequencing the most valuable type-strain genomes for metagenomic binning, comparative biology and taxonomic classification.</title>
        <authorList>
            <person name="Goeker M."/>
        </authorList>
    </citation>
    <scope>NUCLEOTIDE SEQUENCE [LARGE SCALE GENOMIC DNA]</scope>
    <source>
        <strain evidence="1">DSM 105720</strain>
    </source>
</reference>
<protein>
    <submittedName>
        <fullName evidence="1">Anion-transporting ArsA/GET3 family ATPase</fullName>
    </submittedName>
</protein>